<gene>
    <name evidence="2" type="ORF">UFOPK2214_00832</name>
</gene>
<evidence type="ECO:0000313" key="2">
    <source>
        <dbReference type="EMBL" id="CAB4654788.1"/>
    </source>
</evidence>
<name>A0A6J6L0T3_9ZZZZ</name>
<dbReference type="EMBL" id="CAEZWJ010000021">
    <property type="protein sequence ID" value="CAB4654788.1"/>
    <property type="molecule type" value="Genomic_DNA"/>
</dbReference>
<dbReference type="Gene3D" id="3.40.1620.10">
    <property type="entry name" value="YefM-like domain"/>
    <property type="match status" value="1"/>
</dbReference>
<dbReference type="NCBIfam" id="TIGR01552">
    <property type="entry name" value="phd_fam"/>
    <property type="match status" value="1"/>
</dbReference>
<organism evidence="2">
    <name type="scientific">freshwater metagenome</name>
    <dbReference type="NCBI Taxonomy" id="449393"/>
    <lineage>
        <taxon>unclassified sequences</taxon>
        <taxon>metagenomes</taxon>
        <taxon>ecological metagenomes</taxon>
    </lineage>
</organism>
<protein>
    <submittedName>
        <fullName evidence="2">Unannotated protein</fullName>
    </submittedName>
</protein>
<comment type="similarity">
    <text evidence="1">Belongs to the phD/YefM antitoxin family.</text>
</comment>
<dbReference type="InterPro" id="IPR006442">
    <property type="entry name" value="Antitoxin_Phd/YefM"/>
</dbReference>
<sequence>MTQSLEGLDVLSVTEAVQKGVSSIIRDAHSGHDIVIEKHGHPMAVVVSVDRFTEIKSLEEDLRSVLLISSRIATDDGARLSLNAVCESLGFDLAELEKELDNDIAAGRV</sequence>
<evidence type="ECO:0000256" key="1">
    <source>
        <dbReference type="ARBA" id="ARBA00009981"/>
    </source>
</evidence>
<proteinExistence type="inferred from homology"/>
<dbReference type="Pfam" id="PF02604">
    <property type="entry name" value="PhdYeFM_antitox"/>
    <property type="match status" value="1"/>
</dbReference>
<dbReference type="InterPro" id="IPR036165">
    <property type="entry name" value="YefM-like_sf"/>
</dbReference>
<accession>A0A6J6L0T3</accession>
<dbReference type="AlphaFoldDB" id="A0A6J6L0T3"/>
<dbReference type="SUPFAM" id="SSF143120">
    <property type="entry name" value="YefM-like"/>
    <property type="match status" value="1"/>
</dbReference>
<reference evidence="2" key="1">
    <citation type="submission" date="2020-05" db="EMBL/GenBank/DDBJ databases">
        <authorList>
            <person name="Chiriac C."/>
            <person name="Salcher M."/>
            <person name="Ghai R."/>
            <person name="Kavagutti S V."/>
        </authorList>
    </citation>
    <scope>NUCLEOTIDE SEQUENCE</scope>
</reference>